<sequence length="117" mass="13440">MAQRNFWWCDAMVLRGRHHNTTSCLRSADHQRKKKKATNEPPTHPCSSTGQTSKRYPPSHRPPQRIPIRPAPTPAQEIQTDLTRKGWNGTGRCRYATSLCMDLGCFSFCVGIAFWRR</sequence>
<keyword evidence="2" id="KW-0812">Transmembrane</keyword>
<accession>A0A3N4I443</accession>
<proteinExistence type="predicted"/>
<feature type="region of interest" description="Disordered" evidence="1">
    <location>
        <begin position="22"/>
        <end position="83"/>
    </location>
</feature>
<evidence type="ECO:0000256" key="2">
    <source>
        <dbReference type="SAM" id="Phobius"/>
    </source>
</evidence>
<name>A0A3N4I443_ASCIM</name>
<feature type="compositionally biased region" description="Pro residues" evidence="1">
    <location>
        <begin position="59"/>
        <end position="73"/>
    </location>
</feature>
<reference evidence="3 4" key="1">
    <citation type="journal article" date="2018" name="Nat. Ecol. Evol.">
        <title>Pezizomycetes genomes reveal the molecular basis of ectomycorrhizal truffle lifestyle.</title>
        <authorList>
            <person name="Murat C."/>
            <person name="Payen T."/>
            <person name="Noel B."/>
            <person name="Kuo A."/>
            <person name="Morin E."/>
            <person name="Chen J."/>
            <person name="Kohler A."/>
            <person name="Krizsan K."/>
            <person name="Balestrini R."/>
            <person name="Da Silva C."/>
            <person name="Montanini B."/>
            <person name="Hainaut M."/>
            <person name="Levati E."/>
            <person name="Barry K.W."/>
            <person name="Belfiori B."/>
            <person name="Cichocki N."/>
            <person name="Clum A."/>
            <person name="Dockter R.B."/>
            <person name="Fauchery L."/>
            <person name="Guy J."/>
            <person name="Iotti M."/>
            <person name="Le Tacon F."/>
            <person name="Lindquist E.A."/>
            <person name="Lipzen A."/>
            <person name="Malagnac F."/>
            <person name="Mello A."/>
            <person name="Molinier V."/>
            <person name="Miyauchi S."/>
            <person name="Poulain J."/>
            <person name="Riccioni C."/>
            <person name="Rubini A."/>
            <person name="Sitrit Y."/>
            <person name="Splivallo R."/>
            <person name="Traeger S."/>
            <person name="Wang M."/>
            <person name="Zifcakova L."/>
            <person name="Wipf D."/>
            <person name="Zambonelli A."/>
            <person name="Paolocci F."/>
            <person name="Nowrousian M."/>
            <person name="Ottonello S."/>
            <person name="Baldrian P."/>
            <person name="Spatafora J.W."/>
            <person name="Henrissat B."/>
            <person name="Nagy L.G."/>
            <person name="Aury J.M."/>
            <person name="Wincker P."/>
            <person name="Grigoriev I.V."/>
            <person name="Bonfante P."/>
            <person name="Martin F.M."/>
        </authorList>
    </citation>
    <scope>NUCLEOTIDE SEQUENCE [LARGE SCALE GENOMIC DNA]</scope>
    <source>
        <strain evidence="3 4">RN42</strain>
    </source>
</reference>
<gene>
    <name evidence="3" type="ORF">BJ508DRAFT_131196</name>
</gene>
<evidence type="ECO:0000313" key="4">
    <source>
        <dbReference type="Proteomes" id="UP000275078"/>
    </source>
</evidence>
<dbReference type="Proteomes" id="UP000275078">
    <property type="component" value="Unassembled WGS sequence"/>
</dbReference>
<protein>
    <submittedName>
        <fullName evidence="3">Uncharacterized protein</fullName>
    </submittedName>
</protein>
<evidence type="ECO:0000256" key="1">
    <source>
        <dbReference type="SAM" id="MobiDB-lite"/>
    </source>
</evidence>
<feature type="compositionally biased region" description="Polar residues" evidence="1">
    <location>
        <begin position="45"/>
        <end position="54"/>
    </location>
</feature>
<keyword evidence="4" id="KW-1185">Reference proteome</keyword>
<feature type="transmembrane region" description="Helical" evidence="2">
    <location>
        <begin position="95"/>
        <end position="115"/>
    </location>
</feature>
<dbReference type="EMBL" id="ML119691">
    <property type="protein sequence ID" value="RPA80166.1"/>
    <property type="molecule type" value="Genomic_DNA"/>
</dbReference>
<keyword evidence="2" id="KW-0472">Membrane</keyword>
<evidence type="ECO:0000313" key="3">
    <source>
        <dbReference type="EMBL" id="RPA80166.1"/>
    </source>
</evidence>
<organism evidence="3 4">
    <name type="scientific">Ascobolus immersus RN42</name>
    <dbReference type="NCBI Taxonomy" id="1160509"/>
    <lineage>
        <taxon>Eukaryota</taxon>
        <taxon>Fungi</taxon>
        <taxon>Dikarya</taxon>
        <taxon>Ascomycota</taxon>
        <taxon>Pezizomycotina</taxon>
        <taxon>Pezizomycetes</taxon>
        <taxon>Pezizales</taxon>
        <taxon>Ascobolaceae</taxon>
        <taxon>Ascobolus</taxon>
    </lineage>
</organism>
<dbReference type="AlphaFoldDB" id="A0A3N4I443"/>
<keyword evidence="2" id="KW-1133">Transmembrane helix</keyword>